<evidence type="ECO:0000256" key="5">
    <source>
        <dbReference type="ARBA" id="ARBA00022553"/>
    </source>
</evidence>
<evidence type="ECO:0000256" key="12">
    <source>
        <dbReference type="ARBA" id="ARBA00023012"/>
    </source>
</evidence>
<dbReference type="SUPFAM" id="SSF158472">
    <property type="entry name" value="HAMP domain-like"/>
    <property type="match status" value="1"/>
</dbReference>
<keyword evidence="10" id="KW-0067">ATP-binding</keyword>
<feature type="domain" description="Histidine kinase" evidence="17">
    <location>
        <begin position="239"/>
        <end position="457"/>
    </location>
</feature>
<dbReference type="InterPro" id="IPR036097">
    <property type="entry name" value="HisK_dim/P_sf"/>
</dbReference>
<evidence type="ECO:0000256" key="14">
    <source>
        <dbReference type="SAM" id="Coils"/>
    </source>
</evidence>
<dbReference type="Pfam" id="PF00672">
    <property type="entry name" value="HAMP"/>
    <property type="match status" value="1"/>
</dbReference>
<evidence type="ECO:0000256" key="6">
    <source>
        <dbReference type="ARBA" id="ARBA00022679"/>
    </source>
</evidence>
<evidence type="ECO:0000256" key="4">
    <source>
        <dbReference type="ARBA" id="ARBA00022475"/>
    </source>
</evidence>
<evidence type="ECO:0000256" key="7">
    <source>
        <dbReference type="ARBA" id="ARBA00022692"/>
    </source>
</evidence>
<dbReference type="CDD" id="cd00082">
    <property type="entry name" value="HisKA"/>
    <property type="match status" value="1"/>
</dbReference>
<dbReference type="InterPro" id="IPR036890">
    <property type="entry name" value="HATPase_C_sf"/>
</dbReference>
<sequence>MMNRLFWKIFLSFWISLILFAGAGLLAASLFLERTHAQDEIESPRDRHLTYINEARLVAKIEGIEGLKSWLKKLDRTEAIPFLLIDRAGKDLLDRPISSHLAERLDRRRKPRRPTDERRSPGRRDLIQVPGAGEYLLVPNFQAVTLNRVLSRPRVIAPPVIVAAIVSGLVCFLLAGYLTRPIRRLSNATHQFAAGNLSLRVASTMGRRRDEVADLARDFDHMAERLQILIGSQKQLLSDVSHELRSPLARLQVALGLVRQRQQHQTNAELDRIEHEAERLNELIGQLLSLTRLESNTQLTHSEPVDVAALLAEVAENADFEARAANRQVRTINNSLSATIEANEPLLRSALENVVRNAIRYTDENTSVDITLQHDPEHPGWLLVQVRDHGPGVPDDMLTKLFEPFVRVGDARDRESGGYGLGLAIAERAIHLHGGVISASNEPNGGLSVRIRLPLNQAK</sequence>
<evidence type="ECO:0000256" key="1">
    <source>
        <dbReference type="ARBA" id="ARBA00000085"/>
    </source>
</evidence>
<keyword evidence="7 16" id="KW-0812">Transmembrane</keyword>
<dbReference type="PROSITE" id="PS50885">
    <property type="entry name" value="HAMP"/>
    <property type="match status" value="1"/>
</dbReference>
<dbReference type="HOGENOM" id="CLU_000445_89_27_6"/>
<feature type="compositionally biased region" description="Basic and acidic residues" evidence="15">
    <location>
        <begin position="113"/>
        <end position="125"/>
    </location>
</feature>
<evidence type="ECO:0000256" key="15">
    <source>
        <dbReference type="SAM" id="MobiDB-lite"/>
    </source>
</evidence>
<name>Q3JDA2_NITOC</name>
<evidence type="ECO:0000256" key="11">
    <source>
        <dbReference type="ARBA" id="ARBA00022989"/>
    </source>
</evidence>
<dbReference type="InterPro" id="IPR005467">
    <property type="entry name" value="His_kinase_dom"/>
</dbReference>
<gene>
    <name evidence="19" type="ordered locus">Noc_0675</name>
</gene>
<dbReference type="SUPFAM" id="SSF55874">
    <property type="entry name" value="ATPase domain of HSP90 chaperone/DNA topoisomerase II/histidine kinase"/>
    <property type="match status" value="1"/>
</dbReference>
<dbReference type="PROSITE" id="PS50109">
    <property type="entry name" value="HIS_KIN"/>
    <property type="match status" value="1"/>
</dbReference>
<evidence type="ECO:0000259" key="17">
    <source>
        <dbReference type="PROSITE" id="PS50109"/>
    </source>
</evidence>
<evidence type="ECO:0000259" key="18">
    <source>
        <dbReference type="PROSITE" id="PS50885"/>
    </source>
</evidence>
<dbReference type="Proteomes" id="UP000006838">
    <property type="component" value="Chromosome"/>
</dbReference>
<dbReference type="InterPro" id="IPR003660">
    <property type="entry name" value="HAMP_dom"/>
</dbReference>
<evidence type="ECO:0000256" key="10">
    <source>
        <dbReference type="ARBA" id="ARBA00022840"/>
    </source>
</evidence>
<dbReference type="Pfam" id="PF00512">
    <property type="entry name" value="HisKA"/>
    <property type="match status" value="1"/>
</dbReference>
<evidence type="ECO:0000313" key="20">
    <source>
        <dbReference type="Proteomes" id="UP000006838"/>
    </source>
</evidence>
<dbReference type="Gene3D" id="3.30.565.10">
    <property type="entry name" value="Histidine kinase-like ATPase, C-terminal domain"/>
    <property type="match status" value="1"/>
</dbReference>
<dbReference type="GO" id="GO:0005886">
    <property type="term" value="C:plasma membrane"/>
    <property type="evidence" value="ECO:0007669"/>
    <property type="project" value="UniProtKB-SubCell"/>
</dbReference>
<feature type="coiled-coil region" evidence="14">
    <location>
        <begin position="263"/>
        <end position="290"/>
    </location>
</feature>
<dbReference type="eggNOG" id="COG2205">
    <property type="taxonomic scope" value="Bacteria"/>
</dbReference>
<keyword evidence="14" id="KW-0175">Coiled coil</keyword>
<dbReference type="GO" id="GO:0005524">
    <property type="term" value="F:ATP binding"/>
    <property type="evidence" value="ECO:0007669"/>
    <property type="project" value="UniProtKB-KW"/>
</dbReference>
<dbReference type="InterPro" id="IPR003661">
    <property type="entry name" value="HisK_dim/P_dom"/>
</dbReference>
<evidence type="ECO:0000256" key="16">
    <source>
        <dbReference type="SAM" id="Phobius"/>
    </source>
</evidence>
<dbReference type="Gene3D" id="1.10.287.130">
    <property type="match status" value="1"/>
</dbReference>
<evidence type="ECO:0000313" key="19">
    <source>
        <dbReference type="EMBL" id="ABA57194.1"/>
    </source>
</evidence>
<feature type="domain" description="HAMP" evidence="18">
    <location>
        <begin position="176"/>
        <end position="231"/>
    </location>
</feature>
<dbReference type="EMBL" id="CP000127">
    <property type="protein sequence ID" value="ABA57194.1"/>
    <property type="molecule type" value="Genomic_DNA"/>
</dbReference>
<feature type="transmembrane region" description="Helical" evidence="16">
    <location>
        <begin position="156"/>
        <end position="178"/>
    </location>
</feature>
<dbReference type="EC" id="2.7.13.3" evidence="3"/>
<keyword evidence="6 19" id="KW-0808">Transferase</keyword>
<dbReference type="SUPFAM" id="SSF47384">
    <property type="entry name" value="Homodimeric domain of signal transducing histidine kinase"/>
    <property type="match status" value="1"/>
</dbReference>
<keyword evidence="8" id="KW-0547">Nucleotide-binding</keyword>
<dbReference type="PRINTS" id="PR00344">
    <property type="entry name" value="BCTRLSENSOR"/>
</dbReference>
<keyword evidence="20" id="KW-1185">Reference proteome</keyword>
<comment type="catalytic activity">
    <reaction evidence="1">
        <text>ATP + protein L-histidine = ADP + protein N-phospho-L-histidine.</text>
        <dbReference type="EC" id="2.7.13.3"/>
    </reaction>
</comment>
<dbReference type="InterPro" id="IPR050398">
    <property type="entry name" value="HssS/ArlS-like"/>
</dbReference>
<evidence type="ECO:0000256" key="2">
    <source>
        <dbReference type="ARBA" id="ARBA00004651"/>
    </source>
</evidence>
<dbReference type="GO" id="GO:0000155">
    <property type="term" value="F:phosphorelay sensor kinase activity"/>
    <property type="evidence" value="ECO:0007669"/>
    <property type="project" value="InterPro"/>
</dbReference>
<reference evidence="20" key="1">
    <citation type="journal article" date="2006" name="Appl. Environ. Microbiol.">
        <title>Complete genome sequence of the marine, chemolithoautotrophic, ammonia-oxidizing bacterium Nitrosococcus oceani ATCC 19707.</title>
        <authorList>
            <person name="Klotz M.G."/>
            <person name="Arp D.J."/>
            <person name="Chain P.S.G."/>
            <person name="El-Sheikh A.F."/>
            <person name="Hauser L.J."/>
            <person name="Hommes N.G."/>
            <person name="Larimer F.W."/>
            <person name="Malfatti S.A."/>
            <person name="Norton J.M."/>
            <person name="Poret-Peterson A.T."/>
            <person name="Vergez L.M."/>
            <person name="Ward B.B."/>
        </authorList>
    </citation>
    <scope>NUCLEOTIDE SEQUENCE [LARGE SCALE GENOMIC DNA]</scope>
    <source>
        <strain evidence="20">ATCC 19707 / BCRC 17464 / NCIMB 11848 / C-107</strain>
    </source>
</reference>
<dbReference type="PANTHER" id="PTHR45528:SF1">
    <property type="entry name" value="SENSOR HISTIDINE KINASE CPXA"/>
    <property type="match status" value="1"/>
</dbReference>
<organism evidence="19 20">
    <name type="scientific">Nitrosococcus oceani (strain ATCC 19707 / BCRC 17464 / JCM 30415 / NCIMB 11848 / C-107)</name>
    <dbReference type="NCBI Taxonomy" id="323261"/>
    <lineage>
        <taxon>Bacteria</taxon>
        <taxon>Pseudomonadati</taxon>
        <taxon>Pseudomonadota</taxon>
        <taxon>Gammaproteobacteria</taxon>
        <taxon>Chromatiales</taxon>
        <taxon>Chromatiaceae</taxon>
        <taxon>Nitrosococcus</taxon>
    </lineage>
</organism>
<dbReference type="CDD" id="cd06225">
    <property type="entry name" value="HAMP"/>
    <property type="match status" value="1"/>
</dbReference>
<evidence type="ECO:0000256" key="13">
    <source>
        <dbReference type="ARBA" id="ARBA00023136"/>
    </source>
</evidence>
<dbReference type="InParanoid" id="Q3JDA2"/>
<dbReference type="SMART" id="SM00304">
    <property type="entry name" value="HAMP"/>
    <property type="match status" value="1"/>
</dbReference>
<keyword evidence="11 16" id="KW-1133">Transmembrane helix</keyword>
<keyword evidence="5" id="KW-0597">Phosphoprotein</keyword>
<dbReference type="STRING" id="323261.Noc_0675"/>
<feature type="region of interest" description="Disordered" evidence="15">
    <location>
        <begin position="104"/>
        <end position="125"/>
    </location>
</feature>
<keyword evidence="4" id="KW-1003">Cell membrane</keyword>
<dbReference type="SMART" id="SM00387">
    <property type="entry name" value="HATPase_c"/>
    <property type="match status" value="1"/>
</dbReference>
<dbReference type="Gene3D" id="6.10.340.10">
    <property type="match status" value="1"/>
</dbReference>
<accession>Q3JDA2</accession>
<dbReference type="PANTHER" id="PTHR45528">
    <property type="entry name" value="SENSOR HISTIDINE KINASE CPXA"/>
    <property type="match status" value="1"/>
</dbReference>
<keyword evidence="13 16" id="KW-0472">Membrane</keyword>
<dbReference type="Pfam" id="PF02518">
    <property type="entry name" value="HATPase_c"/>
    <property type="match status" value="1"/>
</dbReference>
<dbReference type="SMART" id="SM00388">
    <property type="entry name" value="HisKA"/>
    <property type="match status" value="1"/>
</dbReference>
<protein>
    <recommendedName>
        <fullName evidence="3">histidine kinase</fullName>
        <ecNumber evidence="3">2.7.13.3</ecNumber>
    </recommendedName>
</protein>
<dbReference type="FunCoup" id="Q3JDA2">
    <property type="interactions" value="58"/>
</dbReference>
<dbReference type="RefSeq" id="WP_011330439.1">
    <property type="nucleotide sequence ID" value="NC_007484.1"/>
</dbReference>
<dbReference type="InterPro" id="IPR004358">
    <property type="entry name" value="Sig_transdc_His_kin-like_C"/>
</dbReference>
<evidence type="ECO:0000256" key="9">
    <source>
        <dbReference type="ARBA" id="ARBA00022777"/>
    </source>
</evidence>
<dbReference type="AlphaFoldDB" id="Q3JDA2"/>
<dbReference type="KEGG" id="noc:Noc_0675"/>
<dbReference type="InterPro" id="IPR003594">
    <property type="entry name" value="HATPase_dom"/>
</dbReference>
<comment type="subcellular location">
    <subcellularLocation>
        <location evidence="2">Cell membrane</location>
        <topology evidence="2">Multi-pass membrane protein</topology>
    </subcellularLocation>
</comment>
<keyword evidence="9 19" id="KW-0418">Kinase</keyword>
<evidence type="ECO:0000256" key="8">
    <source>
        <dbReference type="ARBA" id="ARBA00022741"/>
    </source>
</evidence>
<evidence type="ECO:0000256" key="3">
    <source>
        <dbReference type="ARBA" id="ARBA00012438"/>
    </source>
</evidence>
<keyword evidence="12" id="KW-0902">Two-component regulatory system</keyword>
<proteinExistence type="predicted"/>